<feature type="transmembrane region" description="Helical" evidence="9">
    <location>
        <begin position="133"/>
        <end position="152"/>
    </location>
</feature>
<name>A0A927U7N0_9FIRM</name>
<evidence type="ECO:0000256" key="6">
    <source>
        <dbReference type="ARBA" id="ARBA00022840"/>
    </source>
</evidence>
<organism evidence="12 13">
    <name type="scientific">Pseudobutyrivibrio ruminis</name>
    <dbReference type="NCBI Taxonomy" id="46206"/>
    <lineage>
        <taxon>Bacteria</taxon>
        <taxon>Bacillati</taxon>
        <taxon>Bacillota</taxon>
        <taxon>Clostridia</taxon>
        <taxon>Lachnospirales</taxon>
        <taxon>Lachnospiraceae</taxon>
        <taxon>Pseudobutyrivibrio</taxon>
    </lineage>
</organism>
<feature type="domain" description="ABC transporter" evidence="10">
    <location>
        <begin position="332"/>
        <end position="568"/>
    </location>
</feature>
<evidence type="ECO:0000256" key="1">
    <source>
        <dbReference type="ARBA" id="ARBA00004651"/>
    </source>
</evidence>
<dbReference type="InterPro" id="IPR039421">
    <property type="entry name" value="Type_1_exporter"/>
</dbReference>
<dbReference type="GO" id="GO:0005886">
    <property type="term" value="C:plasma membrane"/>
    <property type="evidence" value="ECO:0007669"/>
    <property type="project" value="UniProtKB-SubCell"/>
</dbReference>
<comment type="subcellular location">
    <subcellularLocation>
        <location evidence="1">Cell membrane</location>
        <topology evidence="1">Multi-pass membrane protein</topology>
    </subcellularLocation>
</comment>
<dbReference type="PROSITE" id="PS00211">
    <property type="entry name" value="ABC_TRANSPORTER_1"/>
    <property type="match status" value="1"/>
</dbReference>
<dbReference type="GO" id="GO:0016887">
    <property type="term" value="F:ATP hydrolysis activity"/>
    <property type="evidence" value="ECO:0007669"/>
    <property type="project" value="InterPro"/>
</dbReference>
<dbReference type="Pfam" id="PF00664">
    <property type="entry name" value="ABC_membrane"/>
    <property type="match status" value="1"/>
</dbReference>
<dbReference type="Proteomes" id="UP000766246">
    <property type="component" value="Unassembled WGS sequence"/>
</dbReference>
<dbReference type="Pfam" id="PF00005">
    <property type="entry name" value="ABC_tran"/>
    <property type="match status" value="1"/>
</dbReference>
<feature type="transmembrane region" description="Helical" evidence="9">
    <location>
        <begin position="275"/>
        <end position="298"/>
    </location>
</feature>
<dbReference type="InterPro" id="IPR027417">
    <property type="entry name" value="P-loop_NTPase"/>
</dbReference>
<evidence type="ECO:0000313" key="12">
    <source>
        <dbReference type="EMBL" id="MBE5919826.1"/>
    </source>
</evidence>
<dbReference type="FunFam" id="3.40.50.300:FF:000854">
    <property type="entry name" value="Multidrug ABC transporter ATP-binding protein"/>
    <property type="match status" value="1"/>
</dbReference>
<keyword evidence="8 9" id="KW-0472">Membrane</keyword>
<dbReference type="EMBL" id="SVER01000019">
    <property type="protein sequence ID" value="MBE5919826.1"/>
    <property type="molecule type" value="Genomic_DNA"/>
</dbReference>
<dbReference type="Gene3D" id="3.40.50.300">
    <property type="entry name" value="P-loop containing nucleotide triphosphate hydrolases"/>
    <property type="match status" value="1"/>
</dbReference>
<evidence type="ECO:0000313" key="13">
    <source>
        <dbReference type="Proteomes" id="UP000766246"/>
    </source>
</evidence>
<gene>
    <name evidence="12" type="ORF">E7272_08275</name>
</gene>
<keyword evidence="4 9" id="KW-0812">Transmembrane</keyword>
<keyword evidence="7 9" id="KW-1133">Transmembrane helix</keyword>
<feature type="transmembrane region" description="Helical" evidence="9">
    <location>
        <begin position="240"/>
        <end position="263"/>
    </location>
</feature>
<dbReference type="InterPro" id="IPR003593">
    <property type="entry name" value="AAA+_ATPase"/>
</dbReference>
<evidence type="ECO:0000256" key="5">
    <source>
        <dbReference type="ARBA" id="ARBA00022741"/>
    </source>
</evidence>
<evidence type="ECO:0000259" key="11">
    <source>
        <dbReference type="PROSITE" id="PS50929"/>
    </source>
</evidence>
<dbReference type="SMART" id="SM00382">
    <property type="entry name" value="AAA"/>
    <property type="match status" value="1"/>
</dbReference>
<dbReference type="InterPro" id="IPR003439">
    <property type="entry name" value="ABC_transporter-like_ATP-bd"/>
</dbReference>
<sequence>MIKTRLLGMLKNGRKYVLLQVVWQWLGLVAQIIIVGCISRTLSEAYFHKLNVKQLLIYLGVALFSVFARMVFDRLYTEASFEASVDVKNVMRDMIYAKLLRLGSGYRKYVSSAQITQMMGEGVEQLEVYFGKYISQFVYALVAPVTLFLFLFQFNVKAAAVLLAAVPLIPIVIMIVMKVARKLLDKYFTIYYGLGDTFLEKLHGMTTLKIYQADEKALEEMDEESEKFRRITMKVLSMQLNSTIVMDVVAYAGAAVGIAVTLGQFTIGEMKLDEAIMFLLLSAEFFLPMRLLGSYFHIGMNGMKAADKIFDFLDIKEPKLGKEKLNKDSYDIVFRNVAFAYEKKGQKVLSGINMDVPTGKLVSIVGVSGSGKSTIAGIIRRQFKGYEGNITVGGKEIKNISEDSLMSAITAVSYNSFIFPGTVRDNLLLGNKKASDKKLNSALNIMNLLDELQPLGGLDYLLTEGGSNLSGGQRQRLCLARALLKNSPIYIFDEATSNIDVESEEIIMKVIRKLSKDMGRTVLLISHRLANVVASDEILMLEQGSIIEHGTHKQLMDKKGSYAKLFMAQHELETYSGGDM</sequence>
<keyword evidence="5" id="KW-0547">Nucleotide-binding</keyword>
<dbReference type="SUPFAM" id="SSF52540">
    <property type="entry name" value="P-loop containing nucleoside triphosphate hydrolases"/>
    <property type="match status" value="1"/>
</dbReference>
<evidence type="ECO:0000256" key="4">
    <source>
        <dbReference type="ARBA" id="ARBA00022692"/>
    </source>
</evidence>
<feature type="domain" description="ABC transmembrane type-1" evidence="11">
    <location>
        <begin position="38"/>
        <end position="301"/>
    </location>
</feature>
<evidence type="ECO:0000256" key="2">
    <source>
        <dbReference type="ARBA" id="ARBA00022448"/>
    </source>
</evidence>
<dbReference type="PROSITE" id="PS50893">
    <property type="entry name" value="ABC_TRANSPORTER_2"/>
    <property type="match status" value="1"/>
</dbReference>
<dbReference type="InterPro" id="IPR011527">
    <property type="entry name" value="ABC1_TM_dom"/>
</dbReference>
<dbReference type="CDD" id="cd18781">
    <property type="entry name" value="ABC_6TM_AarD_CydDC_like"/>
    <property type="match status" value="1"/>
</dbReference>
<reference evidence="12" key="1">
    <citation type="submission" date="2019-04" db="EMBL/GenBank/DDBJ databases">
        <title>Evolution of Biomass-Degrading Anaerobic Consortia Revealed by Metagenomics.</title>
        <authorList>
            <person name="Peng X."/>
        </authorList>
    </citation>
    <scope>NUCLEOTIDE SEQUENCE</scope>
    <source>
        <strain evidence="12">SIG311</strain>
    </source>
</reference>
<dbReference type="SUPFAM" id="SSF90123">
    <property type="entry name" value="ABC transporter transmembrane region"/>
    <property type="match status" value="1"/>
</dbReference>
<keyword evidence="2" id="KW-0813">Transport</keyword>
<comment type="caution">
    <text evidence="12">The sequence shown here is derived from an EMBL/GenBank/DDBJ whole genome shotgun (WGS) entry which is preliminary data.</text>
</comment>
<protein>
    <submittedName>
        <fullName evidence="12">ABC transporter ATP-binding protein/permease</fullName>
    </submittedName>
</protein>
<dbReference type="InterPro" id="IPR036640">
    <property type="entry name" value="ABC1_TM_sf"/>
</dbReference>
<proteinExistence type="predicted"/>
<evidence type="ECO:0000256" key="3">
    <source>
        <dbReference type="ARBA" id="ARBA00022475"/>
    </source>
</evidence>
<evidence type="ECO:0000256" key="7">
    <source>
        <dbReference type="ARBA" id="ARBA00022989"/>
    </source>
</evidence>
<evidence type="ECO:0000256" key="9">
    <source>
        <dbReference type="SAM" id="Phobius"/>
    </source>
</evidence>
<feature type="transmembrane region" description="Helical" evidence="9">
    <location>
        <begin position="158"/>
        <end position="177"/>
    </location>
</feature>
<dbReference type="PANTHER" id="PTHR43394:SF1">
    <property type="entry name" value="ATP-BINDING CASSETTE SUB-FAMILY B MEMBER 10, MITOCHONDRIAL"/>
    <property type="match status" value="1"/>
</dbReference>
<dbReference type="PANTHER" id="PTHR43394">
    <property type="entry name" value="ATP-DEPENDENT PERMEASE MDL1, MITOCHONDRIAL"/>
    <property type="match status" value="1"/>
</dbReference>
<accession>A0A927U7N0</accession>
<dbReference type="AlphaFoldDB" id="A0A927U7N0"/>
<keyword evidence="6 12" id="KW-0067">ATP-binding</keyword>
<dbReference type="PROSITE" id="PS50929">
    <property type="entry name" value="ABC_TM1F"/>
    <property type="match status" value="1"/>
</dbReference>
<dbReference type="InterPro" id="IPR017871">
    <property type="entry name" value="ABC_transporter-like_CS"/>
</dbReference>
<dbReference type="Gene3D" id="1.20.1560.10">
    <property type="entry name" value="ABC transporter type 1, transmembrane domain"/>
    <property type="match status" value="1"/>
</dbReference>
<feature type="transmembrane region" description="Helical" evidence="9">
    <location>
        <begin position="55"/>
        <end position="72"/>
    </location>
</feature>
<keyword evidence="3" id="KW-1003">Cell membrane</keyword>
<evidence type="ECO:0000259" key="10">
    <source>
        <dbReference type="PROSITE" id="PS50893"/>
    </source>
</evidence>
<dbReference type="GO" id="GO:0005524">
    <property type="term" value="F:ATP binding"/>
    <property type="evidence" value="ECO:0007669"/>
    <property type="project" value="UniProtKB-KW"/>
</dbReference>
<feature type="transmembrane region" description="Helical" evidence="9">
    <location>
        <begin position="21"/>
        <end position="43"/>
    </location>
</feature>
<dbReference type="GO" id="GO:0015421">
    <property type="term" value="F:ABC-type oligopeptide transporter activity"/>
    <property type="evidence" value="ECO:0007669"/>
    <property type="project" value="TreeGrafter"/>
</dbReference>
<evidence type="ECO:0000256" key="8">
    <source>
        <dbReference type="ARBA" id="ARBA00023136"/>
    </source>
</evidence>